<dbReference type="EMBL" id="CAJNNV010016427">
    <property type="protein sequence ID" value="CAE8604424.1"/>
    <property type="molecule type" value="Genomic_DNA"/>
</dbReference>
<feature type="region of interest" description="Disordered" evidence="1">
    <location>
        <begin position="1"/>
        <end position="20"/>
    </location>
</feature>
<feature type="non-terminal residue" evidence="2">
    <location>
        <position position="1"/>
    </location>
</feature>
<keyword evidence="3" id="KW-1185">Reference proteome</keyword>
<reference evidence="2" key="1">
    <citation type="submission" date="2021-02" db="EMBL/GenBank/DDBJ databases">
        <authorList>
            <person name="Dougan E. K."/>
            <person name="Rhodes N."/>
            <person name="Thang M."/>
            <person name="Chan C."/>
        </authorList>
    </citation>
    <scope>NUCLEOTIDE SEQUENCE</scope>
</reference>
<proteinExistence type="predicted"/>
<gene>
    <name evidence="2" type="ORF">PGLA1383_LOCUS22585</name>
</gene>
<organism evidence="2 3">
    <name type="scientific">Polarella glacialis</name>
    <name type="common">Dinoflagellate</name>
    <dbReference type="NCBI Taxonomy" id="89957"/>
    <lineage>
        <taxon>Eukaryota</taxon>
        <taxon>Sar</taxon>
        <taxon>Alveolata</taxon>
        <taxon>Dinophyceae</taxon>
        <taxon>Suessiales</taxon>
        <taxon>Suessiaceae</taxon>
        <taxon>Polarella</taxon>
    </lineage>
</organism>
<dbReference type="AlphaFoldDB" id="A0A813EZE1"/>
<evidence type="ECO:0000313" key="2">
    <source>
        <dbReference type="EMBL" id="CAE8604424.1"/>
    </source>
</evidence>
<protein>
    <submittedName>
        <fullName evidence="2">Uncharacterized protein</fullName>
    </submittedName>
</protein>
<accession>A0A813EZE1</accession>
<evidence type="ECO:0000256" key="1">
    <source>
        <dbReference type="SAM" id="MobiDB-lite"/>
    </source>
</evidence>
<feature type="region of interest" description="Disordered" evidence="1">
    <location>
        <begin position="113"/>
        <end position="153"/>
    </location>
</feature>
<sequence>ETLSRMNGARGPGGGDEMRGAALSELQGVVMTASALVDLLGQRLGLMGGEEGPGGGDSDADEVAHEDSFLDAMVFAATGGHGAHEATPAPGSSWLVRPPLVSPPIFRTTTVDIRSGATPARPAAHSSVALPQVPRARGSPTQRQTSSLEPTLL</sequence>
<comment type="caution">
    <text evidence="2">The sequence shown here is derived from an EMBL/GenBank/DDBJ whole genome shotgun (WGS) entry which is preliminary data.</text>
</comment>
<name>A0A813EZE1_POLGL</name>
<feature type="compositionally biased region" description="Polar residues" evidence="1">
    <location>
        <begin position="139"/>
        <end position="153"/>
    </location>
</feature>
<dbReference type="Proteomes" id="UP000654075">
    <property type="component" value="Unassembled WGS sequence"/>
</dbReference>
<evidence type="ECO:0000313" key="3">
    <source>
        <dbReference type="Proteomes" id="UP000654075"/>
    </source>
</evidence>